<dbReference type="InterPro" id="IPR008906">
    <property type="entry name" value="HATC_C_dom"/>
</dbReference>
<evidence type="ECO:0000313" key="4">
    <source>
        <dbReference type="Proteomes" id="UP000326759"/>
    </source>
</evidence>
<evidence type="ECO:0000259" key="2">
    <source>
        <dbReference type="Pfam" id="PF05699"/>
    </source>
</evidence>
<dbReference type="SUPFAM" id="SSF53098">
    <property type="entry name" value="Ribonuclease H-like"/>
    <property type="match status" value="1"/>
</dbReference>
<feature type="domain" description="HAT C-terminal dimerisation" evidence="2">
    <location>
        <begin position="539"/>
        <end position="571"/>
    </location>
</feature>
<protein>
    <submittedName>
        <fullName evidence="3">Transposable element Hobo transposase</fullName>
    </submittedName>
</protein>
<sequence>MQQPVTEDVINSKLSSGEFVLKPFSKGKSESWENFYLIIDKKNEKEQGFVQCKKCKTYLKYDDSRETKSSLDNHQCATNAQKLEREIALFQKQKEPLSVEMKKQILNSFVNFYIKNIKLETLKDEELEILKDGTFIILAQILIATGAVYGPRVTNDILSLITTEAAYAVRERKFLISKLNEVIRNPGSSATINMWTNDLFPSFSHISITVHCFAEDWSLTSIPLCSMNFQEEKKSGEDIKNNVVETMVNFEVEVLMSKLIFVTDQDPNIVKAFQDNNRLNCLSHIINTILHHTFNEDYLKEKLPEIQRVIQLLSNFEKLLKEYEFSKNNLEHKVLQEIETRWDSKFVILKSILDNYNRIQNLIVEGKFPQLGNIPKDNIEDLVYFVEVFKDALDELEKKHSPTIHLVLLVKLNLEEHLKVSEQDSVNLKTLKERANGFLQAEYQILPIHKISLFLWPRYRQLRMLSNTKRKEVMTKIDEELNVQCIEDFHITDEPESVCLAPKRRKISKFDEWEDIGLHDKSSGSVEEVKDYSNYSVSKQSDIIDFWKTNQSMFPRLAKLAKKYLSVPASSSFLTKEIKLSYRKGIEEAVESLLLQRRMDSTANRSTEPCIPSTSTGSGASED</sequence>
<accession>A0A5N5TIX7</accession>
<dbReference type="PANTHER" id="PTHR46169:SF17">
    <property type="entry name" value="HAT C-TERMINAL DIMERISATION DOMAIN-CONTAINING PROTEIN"/>
    <property type="match status" value="1"/>
</dbReference>
<feature type="region of interest" description="Disordered" evidence="1">
    <location>
        <begin position="601"/>
        <end position="623"/>
    </location>
</feature>
<gene>
    <name evidence="3" type="primary">T_1</name>
    <name evidence="3" type="ORF">Anas_02280</name>
</gene>
<name>A0A5N5TIX7_9CRUS</name>
<keyword evidence="4" id="KW-1185">Reference proteome</keyword>
<dbReference type="InterPro" id="IPR012337">
    <property type="entry name" value="RNaseH-like_sf"/>
</dbReference>
<dbReference type="Proteomes" id="UP000326759">
    <property type="component" value="Unassembled WGS sequence"/>
</dbReference>
<dbReference type="GO" id="GO:0005634">
    <property type="term" value="C:nucleus"/>
    <property type="evidence" value="ECO:0007669"/>
    <property type="project" value="TreeGrafter"/>
</dbReference>
<dbReference type="EMBL" id="SEYY01001258">
    <property type="protein sequence ID" value="KAB7505385.1"/>
    <property type="molecule type" value="Genomic_DNA"/>
</dbReference>
<dbReference type="InterPro" id="IPR052717">
    <property type="entry name" value="Vacuolar_transposase_reg"/>
</dbReference>
<organism evidence="3 4">
    <name type="scientific">Armadillidium nasatum</name>
    <dbReference type="NCBI Taxonomy" id="96803"/>
    <lineage>
        <taxon>Eukaryota</taxon>
        <taxon>Metazoa</taxon>
        <taxon>Ecdysozoa</taxon>
        <taxon>Arthropoda</taxon>
        <taxon>Crustacea</taxon>
        <taxon>Multicrustacea</taxon>
        <taxon>Malacostraca</taxon>
        <taxon>Eumalacostraca</taxon>
        <taxon>Peracarida</taxon>
        <taxon>Isopoda</taxon>
        <taxon>Oniscidea</taxon>
        <taxon>Crinocheta</taxon>
        <taxon>Armadillidiidae</taxon>
        <taxon>Armadillidium</taxon>
    </lineage>
</organism>
<evidence type="ECO:0000256" key="1">
    <source>
        <dbReference type="SAM" id="MobiDB-lite"/>
    </source>
</evidence>
<comment type="caution">
    <text evidence="3">The sequence shown here is derived from an EMBL/GenBank/DDBJ whole genome shotgun (WGS) entry which is preliminary data.</text>
</comment>
<dbReference type="AlphaFoldDB" id="A0A5N5TIX7"/>
<dbReference type="GO" id="GO:0046983">
    <property type="term" value="F:protein dimerization activity"/>
    <property type="evidence" value="ECO:0007669"/>
    <property type="project" value="InterPro"/>
</dbReference>
<dbReference type="OrthoDB" id="10051975at2759"/>
<dbReference type="PANTHER" id="PTHR46169">
    <property type="entry name" value="DNA REPLICATION-RELATED ELEMENT FACTOR, ISOFORM A"/>
    <property type="match status" value="1"/>
</dbReference>
<dbReference type="GO" id="GO:0006357">
    <property type="term" value="P:regulation of transcription by RNA polymerase II"/>
    <property type="evidence" value="ECO:0007669"/>
    <property type="project" value="TreeGrafter"/>
</dbReference>
<dbReference type="Pfam" id="PF05699">
    <property type="entry name" value="Dimer_Tnp_hAT"/>
    <property type="match status" value="1"/>
</dbReference>
<proteinExistence type="predicted"/>
<evidence type="ECO:0000313" key="3">
    <source>
        <dbReference type="EMBL" id="KAB7505385.1"/>
    </source>
</evidence>
<reference evidence="3 4" key="1">
    <citation type="journal article" date="2019" name="PLoS Biol.">
        <title>Sex chromosomes control vertical transmission of feminizing Wolbachia symbionts in an isopod.</title>
        <authorList>
            <person name="Becking T."/>
            <person name="Chebbi M.A."/>
            <person name="Giraud I."/>
            <person name="Moumen B."/>
            <person name="Laverre T."/>
            <person name="Caubet Y."/>
            <person name="Peccoud J."/>
            <person name="Gilbert C."/>
            <person name="Cordaux R."/>
        </authorList>
    </citation>
    <scope>NUCLEOTIDE SEQUENCE [LARGE SCALE GENOMIC DNA]</scope>
    <source>
        <strain evidence="3">ANa2</strain>
        <tissue evidence="3">Whole body excluding digestive tract and cuticle</tissue>
    </source>
</reference>